<dbReference type="PANTHER" id="PTHR30352:SF5">
    <property type="entry name" value="PYRUVATE FORMATE-LYASE 1-ACTIVATING ENZYME"/>
    <property type="match status" value="1"/>
</dbReference>
<dbReference type="SFLD" id="SFLDG01067">
    <property type="entry name" value="SPASM/twitch_domain_containing"/>
    <property type="match status" value="1"/>
</dbReference>
<dbReference type="InterPro" id="IPR012838">
    <property type="entry name" value="PFL1_activating"/>
</dbReference>
<evidence type="ECO:0000256" key="7">
    <source>
        <dbReference type="ARBA" id="ARBA00023004"/>
    </source>
</evidence>
<dbReference type="CDD" id="cd01335">
    <property type="entry name" value="Radical_SAM"/>
    <property type="match status" value="1"/>
</dbReference>
<evidence type="ECO:0000313" key="11">
    <source>
        <dbReference type="EMBL" id="EGJ71581.1"/>
    </source>
</evidence>
<dbReference type="InterPro" id="IPR001989">
    <property type="entry name" value="Radical_activat_CS"/>
</dbReference>
<dbReference type="InterPro" id="IPR058240">
    <property type="entry name" value="rSAM_sf"/>
</dbReference>
<gene>
    <name evidence="11" type="ORF">Bcop_1386</name>
</gene>
<dbReference type="SMART" id="SM00729">
    <property type="entry name" value="Elp3"/>
    <property type="match status" value="1"/>
</dbReference>
<dbReference type="Proteomes" id="UP000018439">
    <property type="component" value="Chromosome"/>
</dbReference>
<dbReference type="GO" id="GO:0051539">
    <property type="term" value="F:4 iron, 4 sulfur cluster binding"/>
    <property type="evidence" value="ECO:0007669"/>
    <property type="project" value="UniProtKB-UniRule"/>
</dbReference>
<dbReference type="EMBL" id="CM001167">
    <property type="protein sequence ID" value="EGJ71581.1"/>
    <property type="molecule type" value="Genomic_DNA"/>
</dbReference>
<name>F3ZPC4_9BACE</name>
<dbReference type="SFLD" id="SFLDS00029">
    <property type="entry name" value="Radical_SAM"/>
    <property type="match status" value="1"/>
</dbReference>
<sequence>MVKGLIHSFESFGTKDGPGIRFVLFLQGCPLRCLFCHNPDTWLGKDYKMELTVDEAFAEIQKVKGFIKKGGVTISGGEPLMQADFIYELFEKCKEAGIHTAVDTSGFIQTKRVKEVLELTDLVLLDVKHIDPDKYKALTSKPLQPTLDFLNYLDEINKSVWIRYVLIPGYTDAEDDLHNWCKEMVKHKNIQRIDLLPFHQMGQHKWEQMGLQYKLKDIVPPTNEQISKAEEIILSYNLPLALRA</sequence>
<evidence type="ECO:0000256" key="9">
    <source>
        <dbReference type="RuleBase" id="RU362053"/>
    </source>
</evidence>
<evidence type="ECO:0000256" key="8">
    <source>
        <dbReference type="ARBA" id="ARBA00023014"/>
    </source>
</evidence>
<evidence type="ECO:0000256" key="3">
    <source>
        <dbReference type="ARBA" id="ARBA00022485"/>
    </source>
</evidence>
<comment type="cofactor">
    <cofactor evidence="9">
        <name>[4Fe-4S] cluster</name>
        <dbReference type="ChEBI" id="CHEBI:49883"/>
    </cofactor>
    <text evidence="9">Binds 1 [4Fe-4S] cluster. The cluster is coordinated with 3 cysteines and an exchangeable S-adenosyl-L-methionine.</text>
</comment>
<dbReference type="InterPro" id="IPR034457">
    <property type="entry name" value="Organic_radical-activating"/>
</dbReference>
<dbReference type="STRING" id="679937.Bcop_1386"/>
<dbReference type="Gene3D" id="3.20.20.70">
    <property type="entry name" value="Aldolase class I"/>
    <property type="match status" value="1"/>
</dbReference>
<dbReference type="NCBIfam" id="TIGR02493">
    <property type="entry name" value="PFLA"/>
    <property type="match status" value="1"/>
</dbReference>
<comment type="similarity">
    <text evidence="2 9">Belongs to the organic radical-activating enzymes family.</text>
</comment>
<comment type="subcellular location">
    <subcellularLocation>
        <location evidence="9">Cytoplasm</location>
    </subcellularLocation>
</comment>
<keyword evidence="3 9" id="KW-0004">4Fe-4S</keyword>
<dbReference type="PROSITE" id="PS51918">
    <property type="entry name" value="RADICAL_SAM"/>
    <property type="match status" value="1"/>
</dbReference>
<dbReference type="GO" id="GO:0016829">
    <property type="term" value="F:lyase activity"/>
    <property type="evidence" value="ECO:0007669"/>
    <property type="project" value="UniProtKB-KW"/>
</dbReference>
<dbReference type="Pfam" id="PF04055">
    <property type="entry name" value="Radical_SAM"/>
    <property type="match status" value="1"/>
</dbReference>
<dbReference type="OrthoDB" id="9782387at2"/>
<evidence type="ECO:0000256" key="6">
    <source>
        <dbReference type="ARBA" id="ARBA00023002"/>
    </source>
</evidence>
<evidence type="ECO:0000313" key="12">
    <source>
        <dbReference type="Proteomes" id="UP000018439"/>
    </source>
</evidence>
<feature type="domain" description="Radical SAM core" evidence="10">
    <location>
        <begin position="15"/>
        <end position="237"/>
    </location>
</feature>
<keyword evidence="9" id="KW-0963">Cytoplasm</keyword>
<dbReference type="AlphaFoldDB" id="F3ZPC4"/>
<evidence type="ECO:0000256" key="2">
    <source>
        <dbReference type="ARBA" id="ARBA00009777"/>
    </source>
</evidence>
<evidence type="ECO:0000256" key="5">
    <source>
        <dbReference type="ARBA" id="ARBA00022723"/>
    </source>
</evidence>
<organism evidence="11 12">
    <name type="scientific">Bacteroides coprosuis DSM 18011</name>
    <dbReference type="NCBI Taxonomy" id="679937"/>
    <lineage>
        <taxon>Bacteria</taxon>
        <taxon>Pseudomonadati</taxon>
        <taxon>Bacteroidota</taxon>
        <taxon>Bacteroidia</taxon>
        <taxon>Bacteroidales</taxon>
        <taxon>Bacteroidaceae</taxon>
        <taxon>Bacteroides</taxon>
    </lineage>
</organism>
<dbReference type="InterPro" id="IPR013785">
    <property type="entry name" value="Aldolase_TIM"/>
</dbReference>
<dbReference type="InterPro" id="IPR007197">
    <property type="entry name" value="rSAM"/>
</dbReference>
<keyword evidence="4 9" id="KW-0949">S-adenosyl-L-methionine</keyword>
<keyword evidence="11" id="KW-0670">Pyruvate</keyword>
<keyword evidence="12" id="KW-1185">Reference proteome</keyword>
<dbReference type="SFLD" id="SFLDG01066">
    <property type="entry name" value="organic_radical-activating_enz"/>
    <property type="match status" value="1"/>
</dbReference>
<dbReference type="HOGENOM" id="CLU_058969_1_1_10"/>
<evidence type="ECO:0000259" key="10">
    <source>
        <dbReference type="PROSITE" id="PS51918"/>
    </source>
</evidence>
<accession>F3ZPC4</accession>
<dbReference type="PANTHER" id="PTHR30352">
    <property type="entry name" value="PYRUVATE FORMATE-LYASE-ACTIVATING ENZYME"/>
    <property type="match status" value="1"/>
</dbReference>
<protein>
    <recommendedName>
        <fullName evidence="9">Pyruvate formate-lyase-activating enzyme</fullName>
        <ecNumber evidence="9">1.97.1.4</ecNumber>
    </recommendedName>
</protein>
<dbReference type="SUPFAM" id="SSF102114">
    <property type="entry name" value="Radical SAM enzymes"/>
    <property type="match status" value="1"/>
</dbReference>
<dbReference type="PROSITE" id="PS01087">
    <property type="entry name" value="RADICAL_ACTIVATING"/>
    <property type="match status" value="1"/>
</dbReference>
<keyword evidence="6 9" id="KW-0560">Oxidoreductase</keyword>
<dbReference type="InterPro" id="IPR006638">
    <property type="entry name" value="Elp3/MiaA/NifB-like_rSAM"/>
</dbReference>
<comment type="function">
    <text evidence="1">Activation of pyruvate formate-lyase 1 under anaerobic conditions by generation of an organic free radical, using S-adenosylmethionine and reduced flavodoxin as cosubstrates to produce 5'-deoxy-adenosine.</text>
</comment>
<dbReference type="EC" id="1.97.1.4" evidence="9"/>
<keyword evidence="5 9" id="KW-0479">Metal-binding</keyword>
<dbReference type="GO" id="GO:0043365">
    <property type="term" value="F:[formate-C-acetyltransferase]-activating enzyme activity"/>
    <property type="evidence" value="ECO:0007669"/>
    <property type="project" value="UniProtKB-UniRule"/>
</dbReference>
<keyword evidence="7 9" id="KW-0408">Iron</keyword>
<comment type="function">
    <text evidence="9">Activation of pyruvate formate-lyase under anaerobic conditions by generation of an organic free radical, using S-adenosylmethionine and reduced flavodoxin as cosubstrates to produce 5'-deoxy-adenosine.</text>
</comment>
<comment type="catalytic activity">
    <reaction evidence="9">
        <text>glycyl-[formate C-acetyltransferase] + reduced [flavodoxin] + S-adenosyl-L-methionine = glycin-2-yl radical-[formate C-acetyltransferase] + semiquinone [flavodoxin] + 5'-deoxyadenosine + L-methionine + H(+)</text>
        <dbReference type="Rhea" id="RHEA:19225"/>
        <dbReference type="Rhea" id="RHEA-COMP:10622"/>
        <dbReference type="Rhea" id="RHEA-COMP:12190"/>
        <dbReference type="Rhea" id="RHEA-COMP:12191"/>
        <dbReference type="Rhea" id="RHEA-COMP:14480"/>
        <dbReference type="ChEBI" id="CHEBI:15378"/>
        <dbReference type="ChEBI" id="CHEBI:17319"/>
        <dbReference type="ChEBI" id="CHEBI:29947"/>
        <dbReference type="ChEBI" id="CHEBI:32722"/>
        <dbReference type="ChEBI" id="CHEBI:57618"/>
        <dbReference type="ChEBI" id="CHEBI:57844"/>
        <dbReference type="ChEBI" id="CHEBI:59789"/>
        <dbReference type="ChEBI" id="CHEBI:140311"/>
        <dbReference type="EC" id="1.97.1.4"/>
    </reaction>
</comment>
<proteinExistence type="inferred from homology"/>
<evidence type="ECO:0000256" key="4">
    <source>
        <dbReference type="ARBA" id="ARBA00022691"/>
    </source>
</evidence>
<reference evidence="11 12" key="1">
    <citation type="journal article" date="2011" name="Stand. Genomic Sci.">
        <title>Non-contiguous finished genome sequence of Bacteroides coprosuis type strain (PC139).</title>
        <authorList>
            <person name="Land M."/>
            <person name="Held B."/>
            <person name="Gronow S."/>
            <person name="Abt B."/>
            <person name="Lucas S."/>
            <person name="Del Rio T.G."/>
            <person name="Nolan M."/>
            <person name="Tice H."/>
            <person name="Cheng J.F."/>
            <person name="Pitluck S."/>
            <person name="Liolios K."/>
            <person name="Pagani I."/>
            <person name="Ivanova N."/>
            <person name="Mavromatis K."/>
            <person name="Mikhailova N."/>
            <person name="Pati A."/>
            <person name="Tapia R."/>
            <person name="Han C."/>
            <person name="Goodwin L."/>
            <person name="Chen A."/>
            <person name="Palaniappan K."/>
            <person name="Hauser L."/>
            <person name="Brambilla E.M."/>
            <person name="Rohde M."/>
            <person name="Goker M."/>
            <person name="Detter J.C."/>
            <person name="Woyke T."/>
            <person name="Bristow J."/>
            <person name="Eisen J.A."/>
            <person name="Markowitz V."/>
            <person name="Hugenholtz P."/>
            <person name="Kyrpides N.C."/>
            <person name="Klenk H.P."/>
            <person name="Lapidus A."/>
        </authorList>
    </citation>
    <scope>NUCLEOTIDE SEQUENCE</scope>
    <source>
        <strain evidence="11 12">DSM 18011</strain>
    </source>
</reference>
<dbReference type="eggNOG" id="COG1180">
    <property type="taxonomic scope" value="Bacteria"/>
</dbReference>
<keyword evidence="8 9" id="KW-0411">Iron-sulfur</keyword>
<dbReference type="GO" id="GO:0005737">
    <property type="term" value="C:cytoplasm"/>
    <property type="evidence" value="ECO:0007669"/>
    <property type="project" value="UniProtKB-SubCell"/>
</dbReference>
<dbReference type="GO" id="GO:0046872">
    <property type="term" value="F:metal ion binding"/>
    <property type="evidence" value="ECO:0007669"/>
    <property type="project" value="UniProtKB-UniRule"/>
</dbReference>
<evidence type="ECO:0000256" key="1">
    <source>
        <dbReference type="ARBA" id="ARBA00002918"/>
    </source>
</evidence>
<keyword evidence="11" id="KW-0456">Lyase</keyword>